<feature type="domain" description="Oxidoreductase-like" evidence="2">
    <location>
        <begin position="126"/>
        <end position="157"/>
    </location>
</feature>
<dbReference type="GO" id="GO:0005739">
    <property type="term" value="C:mitochondrion"/>
    <property type="evidence" value="ECO:0007669"/>
    <property type="project" value="TreeGrafter"/>
</dbReference>
<evidence type="ECO:0000259" key="2">
    <source>
        <dbReference type="Pfam" id="PF09791"/>
    </source>
</evidence>
<gene>
    <name evidence="3" type="primary">Oxld1</name>
</gene>
<dbReference type="GeneTree" id="ENSGT00390000003596"/>
<feature type="region of interest" description="Disordered" evidence="1">
    <location>
        <begin position="89"/>
        <end position="127"/>
    </location>
</feature>
<organism evidence="3 4">
    <name type="scientific">Jaculus jaculus</name>
    <name type="common">Lesser Egyptian jerboa</name>
    <dbReference type="NCBI Taxonomy" id="51337"/>
    <lineage>
        <taxon>Eukaryota</taxon>
        <taxon>Metazoa</taxon>
        <taxon>Chordata</taxon>
        <taxon>Craniata</taxon>
        <taxon>Vertebrata</taxon>
        <taxon>Euteleostomi</taxon>
        <taxon>Mammalia</taxon>
        <taxon>Eutheria</taxon>
        <taxon>Euarchontoglires</taxon>
        <taxon>Glires</taxon>
        <taxon>Rodentia</taxon>
        <taxon>Myomorpha</taxon>
        <taxon>Dipodoidea</taxon>
        <taxon>Dipodidae</taxon>
        <taxon>Dipodinae</taxon>
        <taxon>Jaculus</taxon>
    </lineage>
</organism>
<evidence type="ECO:0000313" key="3">
    <source>
        <dbReference type="Ensembl" id="ENSJJAP00000014686.1"/>
    </source>
</evidence>
<dbReference type="Proteomes" id="UP000694385">
    <property type="component" value="Unassembled WGS sequence"/>
</dbReference>
<dbReference type="PANTHER" id="PTHR21193">
    <property type="entry name" value="OXIDOREDUCTASE-LIKE DOMAIN-CONTAINING PROTEIN 1"/>
    <property type="match status" value="1"/>
</dbReference>
<proteinExistence type="predicted"/>
<dbReference type="Ensembl" id="ENSJJAT00000021189.1">
    <property type="protein sequence ID" value="ENSJJAP00000014686.1"/>
    <property type="gene ID" value="ENSJJAG00000017091.1"/>
</dbReference>
<reference evidence="3" key="2">
    <citation type="submission" date="2025-09" db="UniProtKB">
        <authorList>
            <consortium name="Ensembl"/>
        </authorList>
    </citation>
    <scope>IDENTIFICATION</scope>
</reference>
<accession>A0A8C5P0U9</accession>
<dbReference type="Pfam" id="PF09791">
    <property type="entry name" value="Oxidored-like"/>
    <property type="match status" value="1"/>
</dbReference>
<evidence type="ECO:0000256" key="1">
    <source>
        <dbReference type="SAM" id="MobiDB-lite"/>
    </source>
</evidence>
<dbReference type="PANTHER" id="PTHR21193:SF3">
    <property type="entry name" value="OXIDOREDUCTASE-LIKE DOMAIN-CONTAINING PROTEIN 1"/>
    <property type="match status" value="1"/>
</dbReference>
<protein>
    <submittedName>
        <fullName evidence="3">Oxidoreductase like domain containing 1</fullName>
    </submittedName>
</protein>
<dbReference type="InterPro" id="IPR019180">
    <property type="entry name" value="Oxidoreductase-like_N"/>
</dbReference>
<keyword evidence="4" id="KW-1185">Reference proteome</keyword>
<dbReference type="AlphaFoldDB" id="A0A8C5P0U9"/>
<feature type="region of interest" description="Disordered" evidence="1">
    <location>
        <begin position="1"/>
        <end position="37"/>
    </location>
</feature>
<reference evidence="3" key="1">
    <citation type="submission" date="2025-08" db="UniProtKB">
        <authorList>
            <consortium name="Ensembl"/>
        </authorList>
    </citation>
    <scope>IDENTIFICATION</scope>
</reference>
<dbReference type="InterPro" id="IPR039251">
    <property type="entry name" value="OXLD1"/>
</dbReference>
<sequence>AAERDPGKPGGGRRSARLGKYRRANGVAGGPGVGGQPALGALAATPRLIMDSHVYLHLQGACWLSSWDCCQRVLHRHHPSVRATDGCRELGMDHGEEGSQAGTKKKDLKPKASLPSRDSLEPPYPLPPELQPPTNCCMSGCPNCVWVAYAEVLLRHYQDGGERALAALEEHVTDENLKAFIRMEIRLRTQGGG</sequence>
<feature type="compositionally biased region" description="Basic residues" evidence="1">
    <location>
        <begin position="14"/>
        <end position="23"/>
    </location>
</feature>
<feature type="compositionally biased region" description="Gly residues" evidence="1">
    <location>
        <begin position="27"/>
        <end position="37"/>
    </location>
</feature>
<evidence type="ECO:0000313" key="4">
    <source>
        <dbReference type="Proteomes" id="UP000694385"/>
    </source>
</evidence>
<name>A0A8C5P0U9_JACJA</name>